<reference evidence="1 2" key="1">
    <citation type="submission" date="2018-02" db="EMBL/GenBank/DDBJ databases">
        <title>novel marine gammaproteobacteria from coastal saline agro ecosystem.</title>
        <authorList>
            <person name="Krishnan R."/>
            <person name="Ramesh Kumar N."/>
        </authorList>
    </citation>
    <scope>NUCLEOTIDE SEQUENCE [LARGE SCALE GENOMIC DNA]</scope>
    <source>
        <strain evidence="1 2">228</strain>
    </source>
</reference>
<evidence type="ECO:0000313" key="2">
    <source>
        <dbReference type="Proteomes" id="UP000238196"/>
    </source>
</evidence>
<gene>
    <name evidence="1" type="ORF">C4K68_26260</name>
</gene>
<proteinExistence type="predicted"/>
<dbReference type="Proteomes" id="UP000238196">
    <property type="component" value="Unassembled WGS sequence"/>
</dbReference>
<accession>A0A2S5KI02</accession>
<name>A0A2S5KI02_9PROT</name>
<protein>
    <recommendedName>
        <fullName evidence="3">Glycosyl transferase</fullName>
    </recommendedName>
</protein>
<evidence type="ECO:0008006" key="3">
    <source>
        <dbReference type="Google" id="ProtNLM"/>
    </source>
</evidence>
<organism evidence="1 2">
    <name type="scientific">Proteobacteria bacterium 228</name>
    <dbReference type="NCBI Taxonomy" id="2083153"/>
    <lineage>
        <taxon>Bacteria</taxon>
        <taxon>Pseudomonadati</taxon>
        <taxon>Pseudomonadota</taxon>
    </lineage>
</organism>
<dbReference type="AlphaFoldDB" id="A0A2S5KI02"/>
<dbReference type="OrthoDB" id="6501882at2"/>
<dbReference type="EMBL" id="PRLP01000148">
    <property type="protein sequence ID" value="PPC74441.1"/>
    <property type="molecule type" value="Genomic_DNA"/>
</dbReference>
<comment type="caution">
    <text evidence="1">The sequence shown here is derived from an EMBL/GenBank/DDBJ whole genome shotgun (WGS) entry which is preliminary data.</text>
</comment>
<sequence>MVWQLRKWANRHRLRVPAAELSARLGKTVTPEWVESLVIPVVGLDYVEEGSLTAEFAARFYPELKEIVLVTDVPADAFGPLPAKARVVTLDYSAIMPRQHAYTAIYKSRLVKISAPLQARYDRILMTDSDLMMLQNLQIPFADDCLLGCFRRGKMISKVRDAGVSKVPVELSDTYRPYIWDHLNGAFLAGTKATWERLSPAWIAAYISIWSKLPDNQPPTDQLPLCCVLDHLQLYTVDLGDWVNWPVSKKMGGKTEVVPAEVIGAHGGFPLSEWRKYLQDPTTPLSFIDANQTRKLRYLTDAEKGSQ</sequence>
<evidence type="ECO:0000313" key="1">
    <source>
        <dbReference type="EMBL" id="PPC74441.1"/>
    </source>
</evidence>